<feature type="signal peptide" evidence="1">
    <location>
        <begin position="1"/>
        <end position="16"/>
    </location>
</feature>
<gene>
    <name evidence="2" type="ORF">MPPM_0540</name>
</gene>
<reference evidence="2 3" key="1">
    <citation type="journal article" date="2016" name="Genome Announc.">
        <title>Complete Genome Sequence of Methylobacterium populi P-1M, Isolated from Pink-Pigmented Household Biofilm.</title>
        <authorList>
            <person name="Morohoshi T."/>
            <person name="Ikeda T."/>
        </authorList>
    </citation>
    <scope>NUCLEOTIDE SEQUENCE [LARGE SCALE GENOMIC DNA]</scope>
    <source>
        <strain evidence="2 3">P-1M</strain>
    </source>
</reference>
<organism evidence="2 3">
    <name type="scientific">Methylorubrum populi</name>
    <dbReference type="NCBI Taxonomy" id="223967"/>
    <lineage>
        <taxon>Bacteria</taxon>
        <taxon>Pseudomonadati</taxon>
        <taxon>Pseudomonadota</taxon>
        <taxon>Alphaproteobacteria</taxon>
        <taxon>Hyphomicrobiales</taxon>
        <taxon>Methylobacteriaceae</taxon>
        <taxon>Methylorubrum</taxon>
    </lineage>
</organism>
<evidence type="ECO:0000256" key="1">
    <source>
        <dbReference type="SAM" id="SignalP"/>
    </source>
</evidence>
<dbReference type="AlphaFoldDB" id="A0A160PAP3"/>
<keyword evidence="1" id="KW-0732">Signal</keyword>
<accession>A0A160PAP3</accession>
<feature type="chain" id="PRO_5007819334" evidence="1">
    <location>
        <begin position="17"/>
        <end position="39"/>
    </location>
</feature>
<dbReference type="Proteomes" id="UP000218288">
    <property type="component" value="Chromosome"/>
</dbReference>
<protein>
    <submittedName>
        <fullName evidence="2">Uncharacterized protein</fullName>
    </submittedName>
</protein>
<sequence>MIVALALLTVTGVAVAATVAVRAKQTLIDDAQAGTRGYF</sequence>
<dbReference type="EMBL" id="AP014809">
    <property type="protein sequence ID" value="BAU89145.1"/>
    <property type="molecule type" value="Genomic_DNA"/>
</dbReference>
<evidence type="ECO:0000313" key="2">
    <source>
        <dbReference type="EMBL" id="BAU89145.1"/>
    </source>
</evidence>
<evidence type="ECO:0000313" key="3">
    <source>
        <dbReference type="Proteomes" id="UP000218288"/>
    </source>
</evidence>
<name>A0A160PAP3_9HYPH</name>
<proteinExistence type="predicted"/>